<sequence>MDWGQLYILLGLTLYTIQIEGVHSKSASESQDTLKQWKDHELICGFPSTKLSLDSFYKSANTSQNATENAWEMNTINISDSLETEDYPDMLNDEKNQSMRQIIINYENFECCLKNIVINIRNPEQRERCLASFFQCVIKTETEKCKTQWRFYMNLILHDERFMLVVIFILVSAFIGVMFSTYKCNDELPTLGRDHFRRY</sequence>
<proteinExistence type="predicted"/>
<evidence type="ECO:0000256" key="1">
    <source>
        <dbReference type="SAM" id="Phobius"/>
    </source>
</evidence>
<keyword evidence="1" id="KW-0812">Transmembrane</keyword>
<organism evidence="3 4">
    <name type="scientific">Henosepilachna vigintioctopunctata</name>
    <dbReference type="NCBI Taxonomy" id="420089"/>
    <lineage>
        <taxon>Eukaryota</taxon>
        <taxon>Metazoa</taxon>
        <taxon>Ecdysozoa</taxon>
        <taxon>Arthropoda</taxon>
        <taxon>Hexapoda</taxon>
        <taxon>Insecta</taxon>
        <taxon>Pterygota</taxon>
        <taxon>Neoptera</taxon>
        <taxon>Endopterygota</taxon>
        <taxon>Coleoptera</taxon>
        <taxon>Polyphaga</taxon>
        <taxon>Cucujiformia</taxon>
        <taxon>Coccinelloidea</taxon>
        <taxon>Coccinellidae</taxon>
        <taxon>Epilachninae</taxon>
        <taxon>Epilachnini</taxon>
        <taxon>Henosepilachna</taxon>
    </lineage>
</organism>
<feature type="chain" id="PRO_5043475183" evidence="2">
    <location>
        <begin position="25"/>
        <end position="199"/>
    </location>
</feature>
<reference evidence="3 4" key="1">
    <citation type="submission" date="2023-03" db="EMBL/GenBank/DDBJ databases">
        <title>Genome insight into feeding habits of ladybird beetles.</title>
        <authorList>
            <person name="Li H.-S."/>
            <person name="Huang Y.-H."/>
            <person name="Pang H."/>
        </authorList>
    </citation>
    <scope>NUCLEOTIDE SEQUENCE [LARGE SCALE GENOMIC DNA]</scope>
    <source>
        <strain evidence="3">SYSU_2023b</strain>
        <tissue evidence="3">Whole body</tissue>
    </source>
</reference>
<keyword evidence="1" id="KW-0472">Membrane</keyword>
<evidence type="ECO:0000313" key="3">
    <source>
        <dbReference type="EMBL" id="KAK9879295.1"/>
    </source>
</evidence>
<evidence type="ECO:0000256" key="2">
    <source>
        <dbReference type="SAM" id="SignalP"/>
    </source>
</evidence>
<keyword evidence="2" id="KW-0732">Signal</keyword>
<dbReference type="Proteomes" id="UP001431783">
    <property type="component" value="Unassembled WGS sequence"/>
</dbReference>
<dbReference type="EMBL" id="JARQZJ010000061">
    <property type="protein sequence ID" value="KAK9879295.1"/>
    <property type="molecule type" value="Genomic_DNA"/>
</dbReference>
<gene>
    <name evidence="3" type="ORF">WA026_004148</name>
</gene>
<protein>
    <submittedName>
        <fullName evidence="3">Uncharacterized protein</fullName>
    </submittedName>
</protein>
<comment type="caution">
    <text evidence="3">The sequence shown here is derived from an EMBL/GenBank/DDBJ whole genome shotgun (WGS) entry which is preliminary data.</text>
</comment>
<keyword evidence="1" id="KW-1133">Transmembrane helix</keyword>
<keyword evidence="4" id="KW-1185">Reference proteome</keyword>
<name>A0AAW1U9R2_9CUCU</name>
<evidence type="ECO:0000313" key="4">
    <source>
        <dbReference type="Proteomes" id="UP001431783"/>
    </source>
</evidence>
<dbReference type="AlphaFoldDB" id="A0AAW1U9R2"/>
<feature type="transmembrane region" description="Helical" evidence="1">
    <location>
        <begin position="162"/>
        <end position="182"/>
    </location>
</feature>
<feature type="signal peptide" evidence="2">
    <location>
        <begin position="1"/>
        <end position="24"/>
    </location>
</feature>
<accession>A0AAW1U9R2</accession>